<dbReference type="InterPro" id="IPR002586">
    <property type="entry name" value="CobQ/CobB/MinD/ParA_Nub-bd_dom"/>
</dbReference>
<keyword evidence="3" id="KW-1185">Reference proteome</keyword>
<sequence>MARIHFISGEKGGVGKSFTARILAQYLIDSELPFVGFDSDQSHSTFSRFYSDFNSLIDVDDFESLDKILEVAENKPRSEIVVDLAAQTARKLDEWIEQSDLFEILNAIDSTAYLWHVMDDGADSARLLEATLDKFSDSPVQLVVVKNMGRGNNFELFDKSSIFEKAQENKAIFLTLPKLQSALAQKIDFYNFSFWAAANNAKAMSTAERQRVKVWKNNCYDKFKRFLA</sequence>
<dbReference type="InterPro" id="IPR027417">
    <property type="entry name" value="P-loop_NTPase"/>
</dbReference>
<protein>
    <recommendedName>
        <fullName evidence="1">CobQ/CobB/MinD/ParA nucleotide binding domain-containing protein</fullName>
    </recommendedName>
</protein>
<evidence type="ECO:0000259" key="1">
    <source>
        <dbReference type="Pfam" id="PF01656"/>
    </source>
</evidence>
<dbReference type="Gene3D" id="3.40.50.300">
    <property type="entry name" value="P-loop containing nucleotide triphosphate hydrolases"/>
    <property type="match status" value="1"/>
</dbReference>
<gene>
    <name evidence="2" type="ORF">NBRC116591_11560</name>
</gene>
<evidence type="ECO:0000313" key="3">
    <source>
        <dbReference type="Proteomes" id="UP001465153"/>
    </source>
</evidence>
<proteinExistence type="predicted"/>
<organism evidence="2 3">
    <name type="scientific">Sessilibacter corallicola</name>
    <dbReference type="NCBI Taxonomy" id="2904075"/>
    <lineage>
        <taxon>Bacteria</taxon>
        <taxon>Pseudomonadati</taxon>
        <taxon>Pseudomonadota</taxon>
        <taxon>Gammaproteobacteria</taxon>
        <taxon>Cellvibrionales</taxon>
        <taxon>Cellvibrionaceae</taxon>
        <taxon>Sessilibacter</taxon>
    </lineage>
</organism>
<reference evidence="2 3" key="1">
    <citation type="submission" date="2024-04" db="EMBL/GenBank/DDBJ databases">
        <title>Draft genome sequence of Sessilibacter corallicola NBRC 116591.</title>
        <authorList>
            <person name="Miyakawa T."/>
            <person name="Kusuya Y."/>
            <person name="Miura T."/>
        </authorList>
    </citation>
    <scope>NUCLEOTIDE SEQUENCE [LARGE SCALE GENOMIC DNA]</scope>
    <source>
        <strain evidence="2 3">KU-00831-HH</strain>
    </source>
</reference>
<dbReference type="Proteomes" id="UP001465153">
    <property type="component" value="Unassembled WGS sequence"/>
</dbReference>
<dbReference type="RefSeq" id="WP_233088622.1">
    <property type="nucleotide sequence ID" value="NZ_BAABWN010000003.1"/>
</dbReference>
<comment type="caution">
    <text evidence="2">The sequence shown here is derived from an EMBL/GenBank/DDBJ whole genome shotgun (WGS) entry which is preliminary data.</text>
</comment>
<dbReference type="SUPFAM" id="SSF52540">
    <property type="entry name" value="P-loop containing nucleoside triphosphate hydrolases"/>
    <property type="match status" value="1"/>
</dbReference>
<dbReference type="EMBL" id="BAABWN010000003">
    <property type="protein sequence ID" value="GAA6167346.1"/>
    <property type="molecule type" value="Genomic_DNA"/>
</dbReference>
<accession>A0ABQ0A6Q9</accession>
<dbReference type="Pfam" id="PF01656">
    <property type="entry name" value="CbiA"/>
    <property type="match status" value="1"/>
</dbReference>
<feature type="domain" description="CobQ/CobB/MinD/ParA nucleotide binding" evidence="1">
    <location>
        <begin position="7"/>
        <end position="121"/>
    </location>
</feature>
<name>A0ABQ0A6Q9_9GAMM</name>
<evidence type="ECO:0000313" key="2">
    <source>
        <dbReference type="EMBL" id="GAA6167346.1"/>
    </source>
</evidence>